<evidence type="ECO:0000313" key="3">
    <source>
        <dbReference type="Proteomes" id="UP001214043"/>
    </source>
</evidence>
<evidence type="ECO:0000313" key="2">
    <source>
        <dbReference type="EMBL" id="WDI30821.1"/>
    </source>
</evidence>
<feature type="transmembrane region" description="Helical" evidence="1">
    <location>
        <begin position="49"/>
        <end position="70"/>
    </location>
</feature>
<name>A0AAF0CE68_9PROT</name>
<dbReference type="KEGG" id="hfl:PUV54_12740"/>
<evidence type="ECO:0008006" key="4">
    <source>
        <dbReference type="Google" id="ProtNLM"/>
    </source>
</evidence>
<protein>
    <recommendedName>
        <fullName evidence="4">PH domain-containing protein</fullName>
    </recommendedName>
</protein>
<keyword evidence="1" id="KW-1133">Transmembrane helix</keyword>
<dbReference type="AlphaFoldDB" id="A0AAF0CE68"/>
<dbReference type="EMBL" id="CP118166">
    <property type="protein sequence ID" value="WDI30821.1"/>
    <property type="molecule type" value="Genomic_DNA"/>
</dbReference>
<gene>
    <name evidence="2" type="ORF">PUV54_12740</name>
</gene>
<organism evidence="2 3">
    <name type="scientific">Hyphococcus flavus</name>
    <dbReference type="NCBI Taxonomy" id="1866326"/>
    <lineage>
        <taxon>Bacteria</taxon>
        <taxon>Pseudomonadati</taxon>
        <taxon>Pseudomonadota</taxon>
        <taxon>Alphaproteobacteria</taxon>
        <taxon>Parvularculales</taxon>
        <taxon>Parvularculaceae</taxon>
        <taxon>Hyphococcus</taxon>
    </lineage>
</organism>
<dbReference type="Proteomes" id="UP001214043">
    <property type="component" value="Chromosome"/>
</dbReference>
<keyword evidence="1" id="KW-0472">Membrane</keyword>
<dbReference type="RefSeq" id="WP_274492643.1">
    <property type="nucleotide sequence ID" value="NZ_CP118166.1"/>
</dbReference>
<keyword evidence="3" id="KW-1185">Reference proteome</keyword>
<sequence length="169" mass="18942">MISFTNSDGQAQSILFTERQSMPAYVVGLVFAVIIAVTILTSYQSADEIDWLVLFFAGILSLIACIIVLLPKTVTTVDAGGIQLRRRFSFNYIWPYTDINYAEVKPYKEATEEHGSFSLLSSALHVLHETGVLVHLIDGKFTFLSSKQPKDLADAINLGRKKFEQSRYE</sequence>
<reference evidence="2" key="1">
    <citation type="submission" date="2023-02" db="EMBL/GenBank/DDBJ databases">
        <title>Genome sequence of Hyphococcus flavus.</title>
        <authorList>
            <person name="Rong J.-C."/>
            <person name="Zhao Q."/>
            <person name="Yi M."/>
            <person name="Wu J.-Y."/>
        </authorList>
    </citation>
    <scope>NUCLEOTIDE SEQUENCE</scope>
    <source>
        <strain evidence="2">MCCC 1K03223</strain>
    </source>
</reference>
<feature type="transmembrane region" description="Helical" evidence="1">
    <location>
        <begin position="24"/>
        <end position="43"/>
    </location>
</feature>
<proteinExistence type="predicted"/>
<keyword evidence="1" id="KW-0812">Transmembrane</keyword>
<evidence type="ECO:0000256" key="1">
    <source>
        <dbReference type="SAM" id="Phobius"/>
    </source>
</evidence>
<accession>A0AAF0CE68</accession>